<feature type="transmembrane region" description="Helical" evidence="7">
    <location>
        <begin position="254"/>
        <end position="273"/>
    </location>
</feature>
<evidence type="ECO:0000313" key="10">
    <source>
        <dbReference type="Proteomes" id="UP000320225"/>
    </source>
</evidence>
<feature type="transmembrane region" description="Helical" evidence="7">
    <location>
        <begin position="29"/>
        <end position="50"/>
    </location>
</feature>
<dbReference type="SUPFAM" id="SSF161098">
    <property type="entry name" value="MetI-like"/>
    <property type="match status" value="2"/>
</dbReference>
<evidence type="ECO:0000256" key="4">
    <source>
        <dbReference type="ARBA" id="ARBA00022692"/>
    </source>
</evidence>
<feature type="transmembrane region" description="Helical" evidence="7">
    <location>
        <begin position="389"/>
        <end position="409"/>
    </location>
</feature>
<feature type="transmembrane region" description="Helical" evidence="7">
    <location>
        <begin position="108"/>
        <end position="126"/>
    </location>
</feature>
<keyword evidence="5 7" id="KW-1133">Transmembrane helix</keyword>
<feature type="transmembrane region" description="Helical" evidence="7">
    <location>
        <begin position="528"/>
        <end position="546"/>
    </location>
</feature>
<feature type="domain" description="ABC transmembrane type-1" evidence="8">
    <location>
        <begin position="347"/>
        <end position="546"/>
    </location>
</feature>
<feature type="transmembrane region" description="Helical" evidence="7">
    <location>
        <begin position="421"/>
        <end position="442"/>
    </location>
</feature>
<feature type="transmembrane region" description="Helical" evidence="7">
    <location>
        <begin position="212"/>
        <end position="234"/>
    </location>
</feature>
<evidence type="ECO:0000256" key="7">
    <source>
        <dbReference type="RuleBase" id="RU363032"/>
    </source>
</evidence>
<dbReference type="PANTHER" id="PTHR30183:SF2">
    <property type="entry name" value="IRON UTILIZATION PROTEIN"/>
    <property type="match status" value="1"/>
</dbReference>
<dbReference type="CDD" id="cd06261">
    <property type="entry name" value="TM_PBP2"/>
    <property type="match status" value="2"/>
</dbReference>
<feature type="transmembrane region" description="Helical" evidence="7">
    <location>
        <begin position="70"/>
        <end position="96"/>
    </location>
</feature>
<dbReference type="GO" id="GO:0005886">
    <property type="term" value="C:plasma membrane"/>
    <property type="evidence" value="ECO:0007669"/>
    <property type="project" value="UniProtKB-SubCell"/>
</dbReference>
<gene>
    <name evidence="9" type="primary">cysW</name>
    <name evidence="9" type="ORF">Tsedi_02040</name>
</gene>
<dbReference type="OrthoDB" id="9790211at2"/>
<reference evidence="9 10" key="1">
    <citation type="submission" date="2019-07" db="EMBL/GenBank/DDBJ databases">
        <title>Tepidimonas sediminis YIM 72259 draft genome.</title>
        <authorList>
            <person name="Da Costa M.S."/>
            <person name="Froufe H.J.C."/>
            <person name="Egas C."/>
            <person name="Albuquerque L."/>
        </authorList>
    </citation>
    <scope>NUCLEOTIDE SEQUENCE [LARGE SCALE GENOMIC DNA]</scope>
    <source>
        <strain evidence="9 10">YIM 72259</strain>
    </source>
</reference>
<keyword evidence="6 7" id="KW-0472">Membrane</keyword>
<feature type="transmembrane region" description="Helical" evidence="7">
    <location>
        <begin position="156"/>
        <end position="175"/>
    </location>
</feature>
<feature type="domain" description="ABC transmembrane type-1" evidence="8">
    <location>
        <begin position="70"/>
        <end position="275"/>
    </location>
</feature>
<dbReference type="Pfam" id="PF00528">
    <property type="entry name" value="BPD_transp_1"/>
    <property type="match status" value="2"/>
</dbReference>
<evidence type="ECO:0000313" key="9">
    <source>
        <dbReference type="EMBL" id="TSE23952.1"/>
    </source>
</evidence>
<dbReference type="InterPro" id="IPR035906">
    <property type="entry name" value="MetI-like_sf"/>
</dbReference>
<comment type="subcellular location">
    <subcellularLocation>
        <location evidence="1 7">Cell membrane</location>
        <topology evidence="1 7">Multi-pass membrane protein</topology>
    </subcellularLocation>
</comment>
<feature type="transmembrane region" description="Helical" evidence="7">
    <location>
        <begin position="346"/>
        <end position="368"/>
    </location>
</feature>
<dbReference type="Proteomes" id="UP000320225">
    <property type="component" value="Unassembled WGS sequence"/>
</dbReference>
<dbReference type="PROSITE" id="PS50928">
    <property type="entry name" value="ABC_TM1"/>
    <property type="match status" value="2"/>
</dbReference>
<dbReference type="InterPro" id="IPR000515">
    <property type="entry name" value="MetI-like"/>
</dbReference>
<comment type="similarity">
    <text evidence="7">Belongs to the binding-protein-dependent transport system permease family.</text>
</comment>
<evidence type="ECO:0000256" key="5">
    <source>
        <dbReference type="ARBA" id="ARBA00022989"/>
    </source>
</evidence>
<dbReference type="GO" id="GO:0055085">
    <property type="term" value="P:transmembrane transport"/>
    <property type="evidence" value="ECO:0007669"/>
    <property type="project" value="InterPro"/>
</dbReference>
<organism evidence="9 10">
    <name type="scientific">Tepidimonas sediminis</name>
    <dbReference type="NCBI Taxonomy" id="2588941"/>
    <lineage>
        <taxon>Bacteria</taxon>
        <taxon>Pseudomonadati</taxon>
        <taxon>Pseudomonadota</taxon>
        <taxon>Betaproteobacteria</taxon>
        <taxon>Burkholderiales</taxon>
        <taxon>Tepidimonas</taxon>
    </lineage>
</organism>
<keyword evidence="10" id="KW-1185">Reference proteome</keyword>
<feature type="transmembrane region" description="Helical" evidence="7">
    <location>
        <begin position="303"/>
        <end position="326"/>
    </location>
</feature>
<protein>
    <submittedName>
        <fullName evidence="9">Sulfate transport system permease protein CysW</fullName>
    </submittedName>
</protein>
<evidence type="ECO:0000256" key="6">
    <source>
        <dbReference type="ARBA" id="ARBA00023136"/>
    </source>
</evidence>
<dbReference type="Gene3D" id="1.10.3720.10">
    <property type="entry name" value="MetI-like"/>
    <property type="match status" value="2"/>
</dbReference>
<keyword evidence="4 7" id="KW-0812">Transmembrane</keyword>
<accession>A0A554WK45</accession>
<sequence length="558" mass="59401">MALANASPTAPAAPRTAAPWRRWLAQAGLLGLAGVLALPVLALLAAALGWNAASWEALRAMAATTLPGYALTSVALCLGVGVAVALVGTATALAVTVFDFPGRRSAEWLLLLPLAMPAYVTAYAYTDFLQFSGPAQTWLRDTFGLQGRVLPEIRSAWGAAWVFTFTLYPYVYLLARTALSERAAALLEAARLLGAPLGRRLRRVALPMARPAIAAGVALALMETLADYGVVSYFGVPTFTAGVFKAWLVLDDRVAAAQLAGLLLGFVALLLALERRAQRRLRFATQRPGRGGVEARPVRLRGAAVAAAWAVCGLPVLLGFVLPVLFMLRPLLDGWDVLPWRAFGAWARNSLALAAAAALLATLAALLLGHAARRLPTPAVRLAVRTVGLGYAVPGAVVVVGLLLPVGWLQARAPEAPLAGWVTATVLGLLWAYLVRFTAVALQSVESGYSRLPRSFDEAARTLGHGAWSLWRRVHWPLLRRSTLAAGLLVFVDVMKELPATLVLRPFDMDTLAVMAHQMARDERLGEAALPALALVLVGLVPVLLLSRAMRRGDPHAC</sequence>
<dbReference type="AlphaFoldDB" id="A0A554WK45"/>
<keyword evidence="3" id="KW-1003">Cell membrane</keyword>
<proteinExistence type="inferred from homology"/>
<evidence type="ECO:0000256" key="3">
    <source>
        <dbReference type="ARBA" id="ARBA00022475"/>
    </source>
</evidence>
<comment type="caution">
    <text evidence="9">The sequence shown here is derived from an EMBL/GenBank/DDBJ whole genome shotgun (WGS) entry which is preliminary data.</text>
</comment>
<evidence type="ECO:0000259" key="8">
    <source>
        <dbReference type="PROSITE" id="PS50928"/>
    </source>
</evidence>
<dbReference type="PANTHER" id="PTHR30183">
    <property type="entry name" value="MOLYBDENUM TRANSPORT SYSTEM PERMEASE PROTEIN MODB"/>
    <property type="match status" value="1"/>
</dbReference>
<evidence type="ECO:0000256" key="2">
    <source>
        <dbReference type="ARBA" id="ARBA00022448"/>
    </source>
</evidence>
<evidence type="ECO:0000256" key="1">
    <source>
        <dbReference type="ARBA" id="ARBA00004651"/>
    </source>
</evidence>
<keyword evidence="2 7" id="KW-0813">Transport</keyword>
<name>A0A554WK45_9BURK</name>
<dbReference type="EMBL" id="VJND01000014">
    <property type="protein sequence ID" value="TSE23952.1"/>
    <property type="molecule type" value="Genomic_DNA"/>
</dbReference>